<keyword evidence="8" id="KW-1185">Reference proteome</keyword>
<evidence type="ECO:0000313" key="7">
    <source>
        <dbReference type="EMBL" id="ODQ63605.1"/>
    </source>
</evidence>
<sequence>MNGPGSSTAWRPTPPQRGSFPLDHDSECSHIMADYLKCLNSTRGTNAPTCRLLAKRYLSCRMDTGLMGQDEWKNLGLPDDDKNTTDATTTTKIVPSTSPAAVASSVTPAKPTVSK</sequence>
<dbReference type="PROSITE" id="PS51808">
    <property type="entry name" value="CHCH"/>
    <property type="match status" value="1"/>
</dbReference>
<proteinExistence type="inferred from homology"/>
<evidence type="ECO:0000256" key="1">
    <source>
        <dbReference type="ARBA" id="ARBA00004496"/>
    </source>
</evidence>
<dbReference type="EMBL" id="KV454414">
    <property type="protein sequence ID" value="ODQ63605.1"/>
    <property type="molecule type" value="Genomic_DNA"/>
</dbReference>
<evidence type="ECO:0000313" key="8">
    <source>
        <dbReference type="Proteomes" id="UP000095009"/>
    </source>
</evidence>
<evidence type="ECO:0000256" key="4">
    <source>
        <dbReference type="ARBA" id="ARBA00037279"/>
    </source>
</evidence>
<feature type="compositionally biased region" description="Low complexity" evidence="6">
    <location>
        <begin position="85"/>
        <end position="109"/>
    </location>
</feature>
<dbReference type="PANTHER" id="PTHR21107">
    <property type="entry name" value="CYTOCHROME C OXIDASE ASSEMBLY PROTEIN COX19"/>
    <property type="match status" value="1"/>
</dbReference>
<protein>
    <recommendedName>
        <fullName evidence="9">Cytochrome c oxidase assembly protein COX19</fullName>
    </recommendedName>
</protein>
<evidence type="ECO:0000256" key="5">
    <source>
        <dbReference type="ARBA" id="ARBA00038223"/>
    </source>
</evidence>
<accession>A0A1E3PDW6</accession>
<evidence type="ECO:0000256" key="2">
    <source>
        <dbReference type="ARBA" id="ARBA00022490"/>
    </source>
</evidence>
<feature type="compositionally biased region" description="Polar residues" evidence="6">
    <location>
        <begin position="1"/>
        <end position="10"/>
    </location>
</feature>
<keyword evidence="3" id="KW-1015">Disulfide bond</keyword>
<comment type="similarity">
    <text evidence="5">Belongs to the COX19 family.</text>
</comment>
<feature type="region of interest" description="Disordered" evidence="6">
    <location>
        <begin position="69"/>
        <end position="115"/>
    </location>
</feature>
<reference evidence="7 8" key="1">
    <citation type="journal article" date="2016" name="Proc. Natl. Acad. Sci. U.S.A.">
        <title>Comparative genomics of biotechnologically important yeasts.</title>
        <authorList>
            <person name="Riley R."/>
            <person name="Haridas S."/>
            <person name="Wolfe K.H."/>
            <person name="Lopes M.R."/>
            <person name="Hittinger C.T."/>
            <person name="Goeker M."/>
            <person name="Salamov A.A."/>
            <person name="Wisecaver J.H."/>
            <person name="Long T.M."/>
            <person name="Calvey C.H."/>
            <person name="Aerts A.L."/>
            <person name="Barry K.W."/>
            <person name="Choi C."/>
            <person name="Clum A."/>
            <person name="Coughlan A.Y."/>
            <person name="Deshpande S."/>
            <person name="Douglass A.P."/>
            <person name="Hanson S.J."/>
            <person name="Klenk H.-P."/>
            <person name="LaButti K.M."/>
            <person name="Lapidus A."/>
            <person name="Lindquist E.A."/>
            <person name="Lipzen A.M."/>
            <person name="Meier-Kolthoff J.P."/>
            <person name="Ohm R.A."/>
            <person name="Otillar R.P."/>
            <person name="Pangilinan J.L."/>
            <person name="Peng Y."/>
            <person name="Rokas A."/>
            <person name="Rosa C.A."/>
            <person name="Scheuner C."/>
            <person name="Sibirny A.A."/>
            <person name="Slot J.C."/>
            <person name="Stielow J.B."/>
            <person name="Sun H."/>
            <person name="Kurtzman C.P."/>
            <person name="Blackwell M."/>
            <person name="Grigoriev I.V."/>
            <person name="Jeffries T.W."/>
        </authorList>
    </citation>
    <scope>NUCLEOTIDE SEQUENCE [LARGE SCALE GENOMIC DNA]</scope>
    <source>
        <strain evidence="7 8">DSM 6958</strain>
    </source>
</reference>
<dbReference type="Proteomes" id="UP000095009">
    <property type="component" value="Unassembled WGS sequence"/>
</dbReference>
<comment type="subcellular location">
    <subcellularLocation>
        <location evidence="1">Cytoplasm</location>
    </subcellularLocation>
</comment>
<keyword evidence="2" id="KW-0963">Cytoplasm</keyword>
<evidence type="ECO:0000256" key="3">
    <source>
        <dbReference type="ARBA" id="ARBA00023157"/>
    </source>
</evidence>
<dbReference type="PANTHER" id="PTHR21107:SF2">
    <property type="entry name" value="CYTOCHROME C OXIDASE ASSEMBLY PROTEIN COX19"/>
    <property type="match status" value="1"/>
</dbReference>
<comment type="function">
    <text evidence="4">Required for the assembly of mitochondrial cytochrome c oxidase.</text>
</comment>
<dbReference type="GO" id="GO:0033617">
    <property type="term" value="P:mitochondrial respiratory chain complex IV assembly"/>
    <property type="evidence" value="ECO:0007669"/>
    <property type="project" value="TreeGrafter"/>
</dbReference>
<evidence type="ECO:0008006" key="9">
    <source>
        <dbReference type="Google" id="ProtNLM"/>
    </source>
</evidence>
<dbReference type="InterPro" id="IPR051383">
    <property type="entry name" value="COX19"/>
</dbReference>
<dbReference type="STRING" id="857566.A0A1E3PDW6"/>
<organism evidence="7 8">
    <name type="scientific">Nadsonia fulvescens var. elongata DSM 6958</name>
    <dbReference type="NCBI Taxonomy" id="857566"/>
    <lineage>
        <taxon>Eukaryota</taxon>
        <taxon>Fungi</taxon>
        <taxon>Dikarya</taxon>
        <taxon>Ascomycota</taxon>
        <taxon>Saccharomycotina</taxon>
        <taxon>Dipodascomycetes</taxon>
        <taxon>Dipodascales</taxon>
        <taxon>Dipodascales incertae sedis</taxon>
        <taxon>Nadsonia</taxon>
    </lineage>
</organism>
<dbReference type="AlphaFoldDB" id="A0A1E3PDW6"/>
<dbReference type="OrthoDB" id="268594at2759"/>
<feature type="region of interest" description="Disordered" evidence="6">
    <location>
        <begin position="1"/>
        <end position="24"/>
    </location>
</feature>
<evidence type="ECO:0000256" key="6">
    <source>
        <dbReference type="SAM" id="MobiDB-lite"/>
    </source>
</evidence>
<name>A0A1E3PDW6_9ASCO</name>
<gene>
    <name evidence="7" type="ORF">NADFUDRAFT_53268</name>
</gene>
<dbReference type="GO" id="GO:0005758">
    <property type="term" value="C:mitochondrial intermembrane space"/>
    <property type="evidence" value="ECO:0007669"/>
    <property type="project" value="TreeGrafter"/>
</dbReference>